<name>A0A2A4J1A5_HELVI</name>
<sequence>MEYQHQPIQPLGPPAPPPQLLPPAPPPPLPSLPQLQHGHAQDDDRWNQYHIWRQHVFVNAKLICCEIPEKVLEVSQRQLVAASKHHCIAIGARAPPRPPRDPRPAPFVVRDLEIYK</sequence>
<dbReference type="EMBL" id="NWSH01003944">
    <property type="protein sequence ID" value="PCG65649.1"/>
    <property type="molecule type" value="Genomic_DNA"/>
</dbReference>
<organism evidence="2">
    <name type="scientific">Heliothis virescens</name>
    <name type="common">Tobacco budworm moth</name>
    <dbReference type="NCBI Taxonomy" id="7102"/>
    <lineage>
        <taxon>Eukaryota</taxon>
        <taxon>Metazoa</taxon>
        <taxon>Ecdysozoa</taxon>
        <taxon>Arthropoda</taxon>
        <taxon>Hexapoda</taxon>
        <taxon>Insecta</taxon>
        <taxon>Pterygota</taxon>
        <taxon>Neoptera</taxon>
        <taxon>Endopterygota</taxon>
        <taxon>Lepidoptera</taxon>
        <taxon>Glossata</taxon>
        <taxon>Ditrysia</taxon>
        <taxon>Noctuoidea</taxon>
        <taxon>Noctuidae</taxon>
        <taxon>Heliothinae</taxon>
        <taxon>Heliothis</taxon>
    </lineage>
</organism>
<accession>A0A2A4J1A5</accession>
<feature type="compositionally biased region" description="Pro residues" evidence="1">
    <location>
        <begin position="10"/>
        <end position="31"/>
    </location>
</feature>
<evidence type="ECO:0000313" key="2">
    <source>
        <dbReference type="EMBL" id="PCG65649.1"/>
    </source>
</evidence>
<evidence type="ECO:0000256" key="1">
    <source>
        <dbReference type="SAM" id="MobiDB-lite"/>
    </source>
</evidence>
<proteinExistence type="predicted"/>
<feature type="region of interest" description="Disordered" evidence="1">
    <location>
        <begin position="1"/>
        <end position="42"/>
    </location>
</feature>
<protein>
    <submittedName>
        <fullName evidence="2">Uncharacterized protein</fullName>
    </submittedName>
</protein>
<dbReference type="AlphaFoldDB" id="A0A2A4J1A5"/>
<comment type="caution">
    <text evidence="2">The sequence shown here is derived from an EMBL/GenBank/DDBJ whole genome shotgun (WGS) entry which is preliminary data.</text>
</comment>
<reference evidence="2" key="1">
    <citation type="submission" date="2017-09" db="EMBL/GenBank/DDBJ databases">
        <title>Contemporary evolution of a Lepidopteran species, Heliothis virescens, in response to modern agricultural practices.</title>
        <authorList>
            <person name="Fritz M.L."/>
            <person name="Deyonke A.M."/>
            <person name="Papanicolaou A."/>
            <person name="Micinski S."/>
            <person name="Westbrook J."/>
            <person name="Gould F."/>
        </authorList>
    </citation>
    <scope>NUCLEOTIDE SEQUENCE [LARGE SCALE GENOMIC DNA]</scope>
    <source>
        <strain evidence="2">HvINT-</strain>
        <tissue evidence="2">Whole body</tissue>
    </source>
</reference>
<gene>
    <name evidence="2" type="ORF">B5V51_8873</name>
</gene>